<reference evidence="2" key="1">
    <citation type="submission" date="2020-04" db="EMBL/GenBank/DDBJ databases">
        <authorList>
            <person name="Alioto T."/>
            <person name="Alioto T."/>
            <person name="Gomez Garrido J."/>
        </authorList>
    </citation>
    <scope>NUCLEOTIDE SEQUENCE</scope>
    <source>
        <strain evidence="2">A484AB</strain>
    </source>
</reference>
<gene>
    <name evidence="2" type="ORF">PACLA_8A046542</name>
</gene>
<proteinExistence type="predicted"/>
<feature type="disulfide bond" evidence="1">
    <location>
        <begin position="126"/>
        <end position="143"/>
    </location>
</feature>
<dbReference type="Proteomes" id="UP001152795">
    <property type="component" value="Unassembled WGS sequence"/>
</dbReference>
<protein>
    <submittedName>
        <fullName evidence="2">Neurogenic locus notch homolog 2-like</fullName>
    </submittedName>
</protein>
<evidence type="ECO:0000256" key="1">
    <source>
        <dbReference type="PROSITE-ProRule" id="PRU00076"/>
    </source>
</evidence>
<evidence type="ECO:0000313" key="3">
    <source>
        <dbReference type="Proteomes" id="UP001152795"/>
    </source>
</evidence>
<dbReference type="SUPFAM" id="SSF57196">
    <property type="entry name" value="EGF/Laminin"/>
    <property type="match status" value="1"/>
</dbReference>
<comment type="caution">
    <text evidence="2">The sequence shown here is derived from an EMBL/GenBank/DDBJ whole genome shotgun (WGS) entry which is preliminary data.</text>
</comment>
<dbReference type="PROSITE" id="PS50026">
    <property type="entry name" value="EGF_3"/>
    <property type="match status" value="1"/>
</dbReference>
<keyword evidence="1" id="KW-1015">Disulfide bond</keyword>
<evidence type="ECO:0000313" key="2">
    <source>
        <dbReference type="EMBL" id="CAB4020573.1"/>
    </source>
</evidence>
<keyword evidence="1" id="KW-0245">EGF-like domain</keyword>
<dbReference type="PROSITE" id="PS00022">
    <property type="entry name" value="EGF_1"/>
    <property type="match status" value="1"/>
</dbReference>
<dbReference type="InterPro" id="IPR000742">
    <property type="entry name" value="EGF"/>
</dbReference>
<keyword evidence="3" id="KW-1185">Reference proteome</keyword>
<name>A0A7D9F0M6_PARCT</name>
<accession>A0A7D9F0M6</accession>
<dbReference type="AlphaFoldDB" id="A0A7D9F0M6"/>
<organism evidence="2 3">
    <name type="scientific">Paramuricea clavata</name>
    <name type="common">Red gorgonian</name>
    <name type="synonym">Violescent sea-whip</name>
    <dbReference type="NCBI Taxonomy" id="317549"/>
    <lineage>
        <taxon>Eukaryota</taxon>
        <taxon>Metazoa</taxon>
        <taxon>Cnidaria</taxon>
        <taxon>Anthozoa</taxon>
        <taxon>Octocorallia</taxon>
        <taxon>Malacalcyonacea</taxon>
        <taxon>Plexauridae</taxon>
        <taxon>Paramuricea</taxon>
    </lineage>
</organism>
<dbReference type="EMBL" id="CACRXK020011027">
    <property type="protein sequence ID" value="CAB4020573.1"/>
    <property type="molecule type" value="Genomic_DNA"/>
</dbReference>
<sequence length="217" mass="24268">MHSWRLRSCLKWITFTLLIAIIARCNANQCVNRVYQPIYVGGPPLPAEEILSRHVVGGSIRVTAVKCLFLCEEHTRCVGFNVRASFNHENCQLTNVTKSKNKTGSTKGEWKLFRDLEATNCKGVICHNGSGCASNHKEGTWQCRCSVNYAGKHCENYNPYGGMIDSSGIVHNELFLVKGMFNHPTAKKVCNAFGAHQPSWEDIARIAREAEYGFCKP</sequence>
<feature type="disulfide bond" evidence="1">
    <location>
        <begin position="145"/>
        <end position="154"/>
    </location>
</feature>
<comment type="caution">
    <text evidence="1">Lacks conserved residue(s) required for the propagation of feature annotation.</text>
</comment>